<protein>
    <submittedName>
        <fullName evidence="1">Uncharacterized protein</fullName>
    </submittedName>
</protein>
<sequence length="203" mass="21755">MPDEKPVTFAMRCMLVILMAEARELPNARIADRGLDLKKEYRDRLADRGWITVRKVGRGYSLELTESGWAEAIGQLSADPPAGAGAGGAALYTVLNRLRGFLDRSDLAASELFAPAPDDIDVRIRKAYAEIAVSAGELVSLAALRPRLTGAERPGVDAALVALSSAPDVRIIPESNQKTLSAAQRDAAVRIGNQDRHLIAIGV</sequence>
<dbReference type="Proteomes" id="UP000198362">
    <property type="component" value="Unassembled WGS sequence"/>
</dbReference>
<dbReference type="OrthoDB" id="3822696at2"/>
<name>A0A239M8A6_9ACTN</name>
<reference evidence="1 2" key="1">
    <citation type="submission" date="2017-06" db="EMBL/GenBank/DDBJ databases">
        <authorList>
            <person name="Kim H.J."/>
            <person name="Triplett B.A."/>
        </authorList>
    </citation>
    <scope>NUCLEOTIDE SEQUENCE [LARGE SCALE GENOMIC DNA]</scope>
    <source>
        <strain evidence="1 2">CGMCC 4.5593</strain>
    </source>
</reference>
<gene>
    <name evidence="1" type="ORF">SAMN05421812_105183</name>
</gene>
<keyword evidence="2" id="KW-1185">Reference proteome</keyword>
<dbReference type="RefSeq" id="WP_089249000.1">
    <property type="nucleotide sequence ID" value="NZ_FZPH01000005.1"/>
</dbReference>
<evidence type="ECO:0000313" key="2">
    <source>
        <dbReference type="Proteomes" id="UP000198362"/>
    </source>
</evidence>
<evidence type="ECO:0000313" key="1">
    <source>
        <dbReference type="EMBL" id="SNT38353.1"/>
    </source>
</evidence>
<dbReference type="AlphaFoldDB" id="A0A239M8A6"/>
<accession>A0A239M8A6</accession>
<organism evidence="1 2">
    <name type="scientific">Asanoa hainanensis</name>
    <dbReference type="NCBI Taxonomy" id="560556"/>
    <lineage>
        <taxon>Bacteria</taxon>
        <taxon>Bacillati</taxon>
        <taxon>Actinomycetota</taxon>
        <taxon>Actinomycetes</taxon>
        <taxon>Micromonosporales</taxon>
        <taxon>Micromonosporaceae</taxon>
        <taxon>Asanoa</taxon>
    </lineage>
</organism>
<dbReference type="EMBL" id="FZPH01000005">
    <property type="protein sequence ID" value="SNT38353.1"/>
    <property type="molecule type" value="Genomic_DNA"/>
</dbReference>
<proteinExistence type="predicted"/>